<accession>A0A8D9LWA3</accession>
<dbReference type="Proteomes" id="UP000694005">
    <property type="component" value="Chromosome A01"/>
</dbReference>
<evidence type="ECO:0000256" key="1">
    <source>
        <dbReference type="SAM" id="MobiDB-lite"/>
    </source>
</evidence>
<organism evidence="2 3">
    <name type="scientific">Brassica campestris</name>
    <name type="common">Field mustard</name>
    <dbReference type="NCBI Taxonomy" id="3711"/>
    <lineage>
        <taxon>Eukaryota</taxon>
        <taxon>Viridiplantae</taxon>
        <taxon>Streptophyta</taxon>
        <taxon>Embryophyta</taxon>
        <taxon>Tracheophyta</taxon>
        <taxon>Spermatophyta</taxon>
        <taxon>Magnoliopsida</taxon>
        <taxon>eudicotyledons</taxon>
        <taxon>Gunneridae</taxon>
        <taxon>Pentapetalae</taxon>
        <taxon>rosids</taxon>
        <taxon>malvids</taxon>
        <taxon>Brassicales</taxon>
        <taxon>Brassicaceae</taxon>
        <taxon>Brassiceae</taxon>
        <taxon>Brassica</taxon>
    </lineage>
</organism>
<dbReference type="Gramene" id="A01p33730.2_BraZ1">
    <property type="protein sequence ID" value="A01p33730.2_BraZ1.CDS"/>
    <property type="gene ID" value="A01g33730.2_BraZ1"/>
</dbReference>
<evidence type="ECO:0000313" key="2">
    <source>
        <dbReference type="EMBL" id="CAG7889297.1"/>
    </source>
</evidence>
<proteinExistence type="predicted"/>
<dbReference type="EMBL" id="LS974617">
    <property type="protein sequence ID" value="CAG7889297.1"/>
    <property type="molecule type" value="Genomic_DNA"/>
</dbReference>
<reference evidence="2 3" key="1">
    <citation type="submission" date="2021-07" db="EMBL/GenBank/DDBJ databases">
        <authorList>
            <consortium name="Genoscope - CEA"/>
            <person name="William W."/>
        </authorList>
    </citation>
    <scope>NUCLEOTIDE SEQUENCE [LARGE SCALE GENOMIC DNA]</scope>
</reference>
<feature type="compositionally biased region" description="Basic and acidic residues" evidence="1">
    <location>
        <begin position="35"/>
        <end position="45"/>
    </location>
</feature>
<sequence>MKPNVEPSLLHISTHKRIRVYPHFLLAARTHQRNHYDDYHEERQQNRAKPSRNGGSSTTPSRCHNRRSN</sequence>
<gene>
    <name evidence="2" type="ORF">BRAPAZ1V2_A01P33730.2</name>
</gene>
<dbReference type="AlphaFoldDB" id="A0A8D9LWA3"/>
<evidence type="ECO:0000313" key="3">
    <source>
        <dbReference type="Proteomes" id="UP000694005"/>
    </source>
</evidence>
<protein>
    <submittedName>
        <fullName evidence="2">Uncharacterized protein</fullName>
    </submittedName>
</protein>
<feature type="compositionally biased region" description="Polar residues" evidence="1">
    <location>
        <begin position="53"/>
        <end position="62"/>
    </location>
</feature>
<name>A0A8D9LWA3_BRACM</name>
<feature type="region of interest" description="Disordered" evidence="1">
    <location>
        <begin position="35"/>
        <end position="69"/>
    </location>
</feature>